<evidence type="ECO:0000259" key="11">
    <source>
        <dbReference type="Pfam" id="PF08245"/>
    </source>
</evidence>
<dbReference type="InterPro" id="IPR013221">
    <property type="entry name" value="Mur_ligase_cen"/>
</dbReference>
<evidence type="ECO:0000256" key="4">
    <source>
        <dbReference type="ARBA" id="ARBA00022840"/>
    </source>
</evidence>
<keyword evidence="8" id="KW-0961">Cell wall biogenesis/degradation</keyword>
<keyword evidence="5" id="KW-0133">Cell shape</keyword>
<name>A0A2H0DYQ6_9BACT</name>
<sequence length="521" mass="58111">MALRVISSKLPIGVDTTYKVDMKHSIQYFVYRIQYLLEIIFMRYNTRNMETKSKKAHFIGICGVGMSAVAKLLKDSGWEITGSDDGFYPPISDYLVAIGIPFAVGYKSENIPDDVDMIVIGKNAKLVPDTNEEVRYALELGVDVKSFPQVLQEITDGAHNIICAGSHGKSTCSSLMAWCLHNTGKDPSFFIGAIPFNFETTSHLGGGEVFVLEGDEYPSANDDDTSKFMYYNATDVLITSVEHDHVNVFKTQEDFSRPFINLISTLPEEGLLVINNSDEQAEKIIPYSNVRTVTYSVDGKSDWTAENISFGETTSFDLMYRGKLVVGLSTSAIGKHNVENIVGVSAMLLEKKLLNKEELVSGIETYSGIVRRLDKKTKASKVLVYEGFGSSYKKAEAAIAAMKLHFPDKKLVVVFEPHTFSWRNRDYIHHYDTIFNGVDRVYIYKPAEQGSGTHAQLTQEEIVGRVRSAGIDVDYIKDEKEGLEIIDKEVKDGDVVLLLTSGNLDGMVQSIPKLLDEKFRN</sequence>
<evidence type="ECO:0000256" key="2">
    <source>
        <dbReference type="ARBA" id="ARBA00022618"/>
    </source>
</evidence>
<dbReference type="Proteomes" id="UP000231143">
    <property type="component" value="Unassembled WGS sequence"/>
</dbReference>
<evidence type="ECO:0000256" key="7">
    <source>
        <dbReference type="ARBA" id="ARBA00023306"/>
    </source>
</evidence>
<proteinExistence type="predicted"/>
<keyword evidence="2" id="KW-0132">Cell division</keyword>
<feature type="domain" description="Mur ligase C-terminal" evidence="10">
    <location>
        <begin position="371"/>
        <end position="502"/>
    </location>
</feature>
<evidence type="ECO:0000313" key="13">
    <source>
        <dbReference type="Proteomes" id="UP000231143"/>
    </source>
</evidence>
<evidence type="ECO:0000259" key="10">
    <source>
        <dbReference type="Pfam" id="PF02875"/>
    </source>
</evidence>
<dbReference type="GO" id="GO:0008360">
    <property type="term" value="P:regulation of cell shape"/>
    <property type="evidence" value="ECO:0007669"/>
    <property type="project" value="UniProtKB-KW"/>
</dbReference>
<evidence type="ECO:0000256" key="1">
    <source>
        <dbReference type="ARBA" id="ARBA00022598"/>
    </source>
</evidence>
<dbReference type="Gene3D" id="3.90.190.20">
    <property type="entry name" value="Mur ligase, C-terminal domain"/>
    <property type="match status" value="1"/>
</dbReference>
<keyword evidence="3" id="KW-0547">Nucleotide-binding</keyword>
<dbReference type="EMBL" id="PCTT01000012">
    <property type="protein sequence ID" value="PIP87312.1"/>
    <property type="molecule type" value="Genomic_DNA"/>
</dbReference>
<gene>
    <name evidence="12" type="ORF">COW81_00915</name>
</gene>
<evidence type="ECO:0000313" key="12">
    <source>
        <dbReference type="EMBL" id="PIP87312.1"/>
    </source>
</evidence>
<keyword evidence="4" id="KW-0067">ATP-binding</keyword>
<evidence type="ECO:0000256" key="6">
    <source>
        <dbReference type="ARBA" id="ARBA00022984"/>
    </source>
</evidence>
<dbReference type="GO" id="GO:0051301">
    <property type="term" value="P:cell division"/>
    <property type="evidence" value="ECO:0007669"/>
    <property type="project" value="UniProtKB-KW"/>
</dbReference>
<dbReference type="InterPro" id="IPR036565">
    <property type="entry name" value="Mur-like_cat_sf"/>
</dbReference>
<accession>A0A2H0DYQ6</accession>
<dbReference type="Pfam" id="PF08245">
    <property type="entry name" value="Mur_ligase_M"/>
    <property type="match status" value="1"/>
</dbReference>
<evidence type="ECO:0000256" key="8">
    <source>
        <dbReference type="ARBA" id="ARBA00023316"/>
    </source>
</evidence>
<keyword evidence="7" id="KW-0131">Cell cycle</keyword>
<feature type="domain" description="Mur ligase N-terminal catalytic" evidence="9">
    <location>
        <begin position="56"/>
        <end position="156"/>
    </location>
</feature>
<comment type="caution">
    <text evidence="12">The sequence shown here is derived from an EMBL/GenBank/DDBJ whole genome shotgun (WGS) entry which is preliminary data.</text>
</comment>
<evidence type="ECO:0000259" key="9">
    <source>
        <dbReference type="Pfam" id="PF01225"/>
    </source>
</evidence>
<dbReference type="SUPFAM" id="SSF51984">
    <property type="entry name" value="MurCD N-terminal domain"/>
    <property type="match status" value="1"/>
</dbReference>
<dbReference type="SUPFAM" id="SSF53623">
    <property type="entry name" value="MurD-like peptide ligases, catalytic domain"/>
    <property type="match status" value="1"/>
</dbReference>
<dbReference type="GO" id="GO:0005524">
    <property type="term" value="F:ATP binding"/>
    <property type="evidence" value="ECO:0007669"/>
    <property type="project" value="UniProtKB-KW"/>
</dbReference>
<dbReference type="InterPro" id="IPR004101">
    <property type="entry name" value="Mur_ligase_C"/>
</dbReference>
<dbReference type="GO" id="GO:0071555">
    <property type="term" value="P:cell wall organization"/>
    <property type="evidence" value="ECO:0007669"/>
    <property type="project" value="UniProtKB-KW"/>
</dbReference>
<dbReference type="GO" id="GO:0016881">
    <property type="term" value="F:acid-amino acid ligase activity"/>
    <property type="evidence" value="ECO:0007669"/>
    <property type="project" value="InterPro"/>
</dbReference>
<protein>
    <recommendedName>
        <fullName evidence="14">UDP-N-acetylmuramate:L-alanyl-gamma-D-glutamyl-meso-diaminopimelate ligase</fullName>
    </recommendedName>
</protein>
<keyword evidence="1" id="KW-0436">Ligase</keyword>
<dbReference type="SUPFAM" id="SSF53244">
    <property type="entry name" value="MurD-like peptide ligases, peptide-binding domain"/>
    <property type="match status" value="1"/>
</dbReference>
<dbReference type="GO" id="GO:0009252">
    <property type="term" value="P:peptidoglycan biosynthetic process"/>
    <property type="evidence" value="ECO:0007669"/>
    <property type="project" value="UniProtKB-KW"/>
</dbReference>
<dbReference type="PANTHER" id="PTHR43445">
    <property type="entry name" value="UDP-N-ACETYLMURAMATE--L-ALANINE LIGASE-RELATED"/>
    <property type="match status" value="1"/>
</dbReference>
<dbReference type="Gene3D" id="3.40.1190.10">
    <property type="entry name" value="Mur-like, catalytic domain"/>
    <property type="match status" value="1"/>
</dbReference>
<evidence type="ECO:0000256" key="5">
    <source>
        <dbReference type="ARBA" id="ARBA00022960"/>
    </source>
</evidence>
<dbReference type="Pfam" id="PF02875">
    <property type="entry name" value="Mur_ligase_C"/>
    <property type="match status" value="1"/>
</dbReference>
<dbReference type="InterPro" id="IPR036615">
    <property type="entry name" value="Mur_ligase_C_dom_sf"/>
</dbReference>
<dbReference type="Gene3D" id="3.40.50.720">
    <property type="entry name" value="NAD(P)-binding Rossmann-like Domain"/>
    <property type="match status" value="1"/>
</dbReference>
<keyword evidence="6" id="KW-0573">Peptidoglycan synthesis</keyword>
<reference evidence="12 13" key="1">
    <citation type="submission" date="2017-09" db="EMBL/GenBank/DDBJ databases">
        <title>Depth-based differentiation of microbial function through sediment-hosted aquifers and enrichment of novel symbionts in the deep terrestrial subsurface.</title>
        <authorList>
            <person name="Probst A.J."/>
            <person name="Ladd B."/>
            <person name="Jarett J.K."/>
            <person name="Geller-Mcgrath D.E."/>
            <person name="Sieber C.M."/>
            <person name="Emerson J.B."/>
            <person name="Anantharaman K."/>
            <person name="Thomas B.C."/>
            <person name="Malmstrom R."/>
            <person name="Stieglmeier M."/>
            <person name="Klingl A."/>
            <person name="Woyke T."/>
            <person name="Ryan C.M."/>
            <person name="Banfield J.F."/>
        </authorList>
    </citation>
    <scope>NUCLEOTIDE SEQUENCE [LARGE SCALE GENOMIC DNA]</scope>
    <source>
        <strain evidence="12">CG22_combo_CG10-13_8_21_14_all_36_13</strain>
    </source>
</reference>
<organism evidence="12 13">
    <name type="scientific">Candidatus Campbellbacteria bacterium CG22_combo_CG10-13_8_21_14_all_36_13</name>
    <dbReference type="NCBI Taxonomy" id="1974529"/>
    <lineage>
        <taxon>Bacteria</taxon>
        <taxon>Candidatus Campbelliibacteriota</taxon>
    </lineage>
</organism>
<dbReference type="AlphaFoldDB" id="A0A2H0DYQ6"/>
<dbReference type="InterPro" id="IPR050061">
    <property type="entry name" value="MurCDEF_pg_biosynth"/>
</dbReference>
<dbReference type="Pfam" id="PF01225">
    <property type="entry name" value="Mur_ligase"/>
    <property type="match status" value="1"/>
</dbReference>
<feature type="domain" description="Mur ligase central" evidence="11">
    <location>
        <begin position="164"/>
        <end position="347"/>
    </location>
</feature>
<evidence type="ECO:0000256" key="3">
    <source>
        <dbReference type="ARBA" id="ARBA00022741"/>
    </source>
</evidence>
<dbReference type="InterPro" id="IPR000713">
    <property type="entry name" value="Mur_ligase_N"/>
</dbReference>
<dbReference type="PANTHER" id="PTHR43445:SF5">
    <property type="entry name" value="UDP-N-ACETYLMURAMATE--L-ALANYL-GAMMA-D-GLUTAMYL-MESO-2,6-DIAMINOHEPTANDIOATE LIGASE"/>
    <property type="match status" value="1"/>
</dbReference>
<evidence type="ECO:0008006" key="14">
    <source>
        <dbReference type="Google" id="ProtNLM"/>
    </source>
</evidence>